<proteinExistence type="predicted"/>
<evidence type="ECO:0000313" key="2">
    <source>
        <dbReference type="EMBL" id="RMJ14513.1"/>
    </source>
</evidence>
<evidence type="ECO:0000256" key="1">
    <source>
        <dbReference type="SAM" id="MobiDB-lite"/>
    </source>
</evidence>
<feature type="region of interest" description="Disordered" evidence="1">
    <location>
        <begin position="1"/>
        <end position="36"/>
    </location>
</feature>
<comment type="caution">
    <text evidence="2">The sequence shown here is derived from an EMBL/GenBank/DDBJ whole genome shotgun (WGS) entry which is preliminary data.</text>
</comment>
<accession>A0A3M2SAB1</accession>
<gene>
    <name evidence="2" type="ORF">CDV36_005786</name>
</gene>
<dbReference type="Proteomes" id="UP000277212">
    <property type="component" value="Unassembled WGS sequence"/>
</dbReference>
<name>A0A3M2SAB1_9HYPO</name>
<organism evidence="2 3">
    <name type="scientific">Fusarium kuroshium</name>
    <dbReference type="NCBI Taxonomy" id="2010991"/>
    <lineage>
        <taxon>Eukaryota</taxon>
        <taxon>Fungi</taxon>
        <taxon>Dikarya</taxon>
        <taxon>Ascomycota</taxon>
        <taxon>Pezizomycotina</taxon>
        <taxon>Sordariomycetes</taxon>
        <taxon>Hypocreomycetidae</taxon>
        <taxon>Hypocreales</taxon>
        <taxon>Nectriaceae</taxon>
        <taxon>Fusarium</taxon>
        <taxon>Fusarium solani species complex</taxon>
    </lineage>
</organism>
<sequence>MKQSQAVPATLNVDTETPPTIRRNTAGCQHGTGTRRAQMRQLQQTSRHVDFGDDLIPQYRICKDEE</sequence>
<reference evidence="2 3" key="1">
    <citation type="submission" date="2017-06" db="EMBL/GenBank/DDBJ databases">
        <title>Comparative genomic analysis of Ambrosia Fusariam Clade fungi.</title>
        <authorList>
            <person name="Stajich J.E."/>
            <person name="Carrillo J."/>
            <person name="Kijimoto T."/>
            <person name="Eskalen A."/>
            <person name="O'Donnell K."/>
            <person name="Kasson M."/>
        </authorList>
    </citation>
    <scope>NUCLEOTIDE SEQUENCE [LARGE SCALE GENOMIC DNA]</scope>
    <source>
        <strain evidence="2">UCR3666</strain>
    </source>
</reference>
<feature type="compositionally biased region" description="Polar residues" evidence="1">
    <location>
        <begin position="1"/>
        <end position="27"/>
    </location>
</feature>
<dbReference type="EMBL" id="NKUJ01000083">
    <property type="protein sequence ID" value="RMJ14513.1"/>
    <property type="molecule type" value="Genomic_DNA"/>
</dbReference>
<dbReference type="AlphaFoldDB" id="A0A3M2SAB1"/>
<keyword evidence="3" id="KW-1185">Reference proteome</keyword>
<evidence type="ECO:0000313" key="3">
    <source>
        <dbReference type="Proteomes" id="UP000277212"/>
    </source>
</evidence>
<protein>
    <submittedName>
        <fullName evidence="2">Uncharacterized protein</fullName>
    </submittedName>
</protein>